<dbReference type="InterPro" id="IPR019223">
    <property type="entry name" value="DUF2147"/>
</dbReference>
<reference evidence="2" key="1">
    <citation type="journal article" date="2014" name="Int. J. Syst. Evol. Microbiol.">
        <title>Complete genome sequence of Corynebacterium casei LMG S-19264T (=DSM 44701T), isolated from a smear-ripened cheese.</title>
        <authorList>
            <consortium name="US DOE Joint Genome Institute (JGI-PGF)"/>
            <person name="Walter F."/>
            <person name="Albersmeier A."/>
            <person name="Kalinowski J."/>
            <person name="Ruckert C."/>
        </authorList>
    </citation>
    <scope>NUCLEOTIDE SEQUENCE</scope>
    <source>
        <strain evidence="2">CGMCC 1.15330</strain>
    </source>
</reference>
<dbReference type="EMBL" id="BMIH01000001">
    <property type="protein sequence ID" value="GGB18497.1"/>
    <property type="molecule type" value="Genomic_DNA"/>
</dbReference>
<organism evidence="2 3">
    <name type="scientific">Sphingomonas metalli</name>
    <dbReference type="NCBI Taxonomy" id="1779358"/>
    <lineage>
        <taxon>Bacteria</taxon>
        <taxon>Pseudomonadati</taxon>
        <taxon>Pseudomonadota</taxon>
        <taxon>Alphaproteobacteria</taxon>
        <taxon>Sphingomonadales</taxon>
        <taxon>Sphingomonadaceae</taxon>
        <taxon>Sphingomonas</taxon>
    </lineage>
</organism>
<accession>A0A916SUF8</accession>
<evidence type="ECO:0000313" key="2">
    <source>
        <dbReference type="EMBL" id="GGB18497.1"/>
    </source>
</evidence>
<dbReference type="Gene3D" id="2.40.128.520">
    <property type="match status" value="1"/>
</dbReference>
<dbReference type="Proteomes" id="UP000623067">
    <property type="component" value="Unassembled WGS sequence"/>
</dbReference>
<gene>
    <name evidence="2" type="ORF">GCM10011380_05100</name>
</gene>
<evidence type="ECO:0000259" key="1">
    <source>
        <dbReference type="Pfam" id="PF09917"/>
    </source>
</evidence>
<sequence length="217" mass="23433">MIAAAPWPDTAAAPLNVRPGGLKPSVRAELVEALPFLPRTERQRAKLRANGEEWQVCLARSPTAIIEPHITAIIRPANPGVPMRIWPILILAALPAAALAAPAPVTGRWLTAEGKALVEVAPCGRALCGRITRVLKPRPGGPAVDANNPDASLRTRPIEGITILSDFAPAGDRWKGRIYDPESGRTYRSELVADGNLLKVKGCWGPFCRSQEWNRAR</sequence>
<keyword evidence="3" id="KW-1185">Reference proteome</keyword>
<reference evidence="2" key="2">
    <citation type="submission" date="2020-09" db="EMBL/GenBank/DDBJ databases">
        <authorList>
            <person name="Sun Q."/>
            <person name="Zhou Y."/>
        </authorList>
    </citation>
    <scope>NUCLEOTIDE SEQUENCE</scope>
    <source>
        <strain evidence="2">CGMCC 1.15330</strain>
    </source>
</reference>
<evidence type="ECO:0000313" key="3">
    <source>
        <dbReference type="Proteomes" id="UP000623067"/>
    </source>
</evidence>
<proteinExistence type="predicted"/>
<protein>
    <recommendedName>
        <fullName evidence="1">DUF2147 domain-containing protein</fullName>
    </recommendedName>
</protein>
<comment type="caution">
    <text evidence="2">The sequence shown here is derived from an EMBL/GenBank/DDBJ whole genome shotgun (WGS) entry which is preliminary data.</text>
</comment>
<dbReference type="PANTHER" id="PTHR36919:SF2">
    <property type="entry name" value="BLL6627 PROTEIN"/>
    <property type="match status" value="1"/>
</dbReference>
<dbReference type="Pfam" id="PF09917">
    <property type="entry name" value="DUF2147"/>
    <property type="match status" value="1"/>
</dbReference>
<name>A0A916SUF8_9SPHN</name>
<feature type="domain" description="DUF2147" evidence="1">
    <location>
        <begin position="107"/>
        <end position="215"/>
    </location>
</feature>
<dbReference type="AlphaFoldDB" id="A0A916SUF8"/>
<dbReference type="PANTHER" id="PTHR36919">
    <property type="entry name" value="BLR1215 PROTEIN"/>
    <property type="match status" value="1"/>
</dbReference>